<dbReference type="PANTHER" id="PTHR46148:SF52">
    <property type="entry name" value="OS04G0603800 PROTEIN"/>
    <property type="match status" value="1"/>
</dbReference>
<dbReference type="InterPro" id="IPR023780">
    <property type="entry name" value="Chromo_domain"/>
</dbReference>
<keyword evidence="3" id="KW-1185">Reference proteome</keyword>
<dbReference type="PROSITE" id="PS50013">
    <property type="entry name" value="CHROMO_2"/>
    <property type="match status" value="1"/>
</dbReference>
<dbReference type="InterPro" id="IPR000953">
    <property type="entry name" value="Chromo/chromo_shadow_dom"/>
</dbReference>
<evidence type="ECO:0000313" key="3">
    <source>
        <dbReference type="Proteomes" id="UP000289152"/>
    </source>
</evidence>
<reference evidence="2 3" key="1">
    <citation type="submission" date="2016-06" db="EMBL/GenBank/DDBJ databases">
        <title>Evolution of pathogenesis and genome organization in the Tremellales.</title>
        <authorList>
            <person name="Cuomo C."/>
            <person name="Litvintseva A."/>
            <person name="Heitman J."/>
            <person name="Chen Y."/>
            <person name="Sun S."/>
            <person name="Springer D."/>
            <person name="Dromer F."/>
            <person name="Young S."/>
            <person name="Zeng Q."/>
            <person name="Chapman S."/>
            <person name="Gujja S."/>
            <person name="Saif S."/>
            <person name="Birren B."/>
        </authorList>
    </citation>
    <scope>NUCLEOTIDE SEQUENCE [LARGE SCALE GENOMIC DNA]</scope>
    <source>
        <strain evidence="2 3">ATCC 28783</strain>
    </source>
</reference>
<feature type="non-terminal residue" evidence="2">
    <location>
        <position position="1"/>
    </location>
</feature>
<dbReference type="CDD" id="cd00024">
    <property type="entry name" value="CD_CSD"/>
    <property type="match status" value="1"/>
</dbReference>
<dbReference type="EMBL" id="SDIL01000005">
    <property type="protein sequence ID" value="RXK41871.1"/>
    <property type="molecule type" value="Genomic_DNA"/>
</dbReference>
<dbReference type="GO" id="GO:0006338">
    <property type="term" value="P:chromatin remodeling"/>
    <property type="evidence" value="ECO:0007669"/>
    <property type="project" value="UniProtKB-ARBA"/>
</dbReference>
<dbReference type="Gene3D" id="2.40.50.40">
    <property type="match status" value="1"/>
</dbReference>
<dbReference type="Proteomes" id="UP000289152">
    <property type="component" value="Unassembled WGS sequence"/>
</dbReference>
<dbReference type="AlphaFoldDB" id="A0A4Q1BUQ8"/>
<gene>
    <name evidence="2" type="ORF">M231_00870</name>
</gene>
<dbReference type="OrthoDB" id="3341476at2759"/>
<dbReference type="InterPro" id="IPR016197">
    <property type="entry name" value="Chromo-like_dom_sf"/>
</dbReference>
<feature type="domain" description="Chromo" evidence="1">
    <location>
        <begin position="131"/>
        <end position="194"/>
    </location>
</feature>
<protein>
    <recommendedName>
        <fullName evidence="1">Chromo domain-containing protein</fullName>
    </recommendedName>
</protein>
<accession>A0A4Q1BUQ8</accession>
<dbReference type="PANTHER" id="PTHR46148">
    <property type="entry name" value="CHROMO DOMAIN-CONTAINING PROTEIN"/>
    <property type="match status" value="1"/>
</dbReference>
<dbReference type="InParanoid" id="A0A4Q1BUQ8"/>
<organism evidence="2 3">
    <name type="scientific">Tremella mesenterica</name>
    <name type="common">Jelly fungus</name>
    <dbReference type="NCBI Taxonomy" id="5217"/>
    <lineage>
        <taxon>Eukaryota</taxon>
        <taxon>Fungi</taxon>
        <taxon>Dikarya</taxon>
        <taxon>Basidiomycota</taxon>
        <taxon>Agaricomycotina</taxon>
        <taxon>Tremellomycetes</taxon>
        <taxon>Tremellales</taxon>
        <taxon>Tremellaceae</taxon>
        <taxon>Tremella</taxon>
    </lineage>
</organism>
<evidence type="ECO:0000259" key="1">
    <source>
        <dbReference type="PROSITE" id="PS50013"/>
    </source>
</evidence>
<dbReference type="Pfam" id="PF24626">
    <property type="entry name" value="SH3_Tf2-1"/>
    <property type="match status" value="1"/>
</dbReference>
<comment type="caution">
    <text evidence="2">The sequence shown here is derived from an EMBL/GenBank/DDBJ whole genome shotgun (WGS) entry which is preliminary data.</text>
</comment>
<sequence length="200" mass="22556">PAATVVVKDLTEIHKDCIEGIEKANEKYAEGYNRKHRTTPNFAEGDLVMLSLENIKTKRPMKKLDVKQSGPYKVVRQVGSHACKLELPGTMAGIHDVFHVSLLRPYHPPIFPGQQAEPPGPVEVDNVGESWEVKDIVDSRVNKRSGKLEYLVEWLGYEGTDDSVSWEPVENVDGADDILAKFHELHPTKPKEGRLRRARR</sequence>
<dbReference type="InterPro" id="IPR056924">
    <property type="entry name" value="SH3_Tf2-1"/>
</dbReference>
<dbReference type="SMART" id="SM00298">
    <property type="entry name" value="CHROMO"/>
    <property type="match status" value="1"/>
</dbReference>
<dbReference type="Pfam" id="PF00385">
    <property type="entry name" value="Chromo"/>
    <property type="match status" value="1"/>
</dbReference>
<evidence type="ECO:0000313" key="2">
    <source>
        <dbReference type="EMBL" id="RXK41871.1"/>
    </source>
</evidence>
<dbReference type="STRING" id="5217.A0A4Q1BUQ8"/>
<proteinExistence type="predicted"/>
<dbReference type="SUPFAM" id="SSF54160">
    <property type="entry name" value="Chromo domain-like"/>
    <property type="match status" value="1"/>
</dbReference>
<name>A0A4Q1BUQ8_TREME</name>
<dbReference type="VEuPathDB" id="FungiDB:TREMEDRAFT_26078"/>